<dbReference type="InterPro" id="IPR027417">
    <property type="entry name" value="P-loop_NTPase"/>
</dbReference>
<feature type="non-terminal residue" evidence="2">
    <location>
        <position position="129"/>
    </location>
</feature>
<evidence type="ECO:0000313" key="3">
    <source>
        <dbReference type="Proteomes" id="UP000828251"/>
    </source>
</evidence>
<proteinExistence type="predicted"/>
<sequence length="129" mass="14345">SKLHPICCIAFDPTICCVVVLCRYQLTHAVANDLLKYHSQTLGLVIGGSAKRGKAEKIVKGVNLLVAAPGRLLDHLQNTKGFIYKKLKVLGFTILRSHTFSHLPHCVNGRSLLLLNVVPFRFQSLFHFP</sequence>
<dbReference type="InterPro" id="IPR011545">
    <property type="entry name" value="DEAD/DEAH_box_helicase_dom"/>
</dbReference>
<evidence type="ECO:0000259" key="1">
    <source>
        <dbReference type="Pfam" id="PF00270"/>
    </source>
</evidence>
<dbReference type="EMBL" id="JAIQCV010000004">
    <property type="protein sequence ID" value="KAH1107661.1"/>
    <property type="molecule type" value="Genomic_DNA"/>
</dbReference>
<accession>A0A9D3W2G3</accession>
<comment type="caution">
    <text evidence="2">The sequence shown here is derived from an EMBL/GenBank/DDBJ whole genome shotgun (WGS) entry which is preliminary data.</text>
</comment>
<feature type="domain" description="DEAD/DEAH-box helicase" evidence="1">
    <location>
        <begin position="16"/>
        <end position="89"/>
    </location>
</feature>
<dbReference type="Pfam" id="PF00270">
    <property type="entry name" value="DEAD"/>
    <property type="match status" value="1"/>
</dbReference>
<feature type="non-terminal residue" evidence="2">
    <location>
        <position position="1"/>
    </location>
</feature>
<protein>
    <recommendedName>
        <fullName evidence="1">DEAD/DEAH-box helicase domain-containing protein</fullName>
    </recommendedName>
</protein>
<dbReference type="AlphaFoldDB" id="A0A9D3W2G3"/>
<dbReference type="Gene3D" id="3.40.50.300">
    <property type="entry name" value="P-loop containing nucleotide triphosphate hydrolases"/>
    <property type="match status" value="1"/>
</dbReference>
<name>A0A9D3W2G3_9ROSI</name>
<dbReference type="GO" id="GO:0003676">
    <property type="term" value="F:nucleic acid binding"/>
    <property type="evidence" value="ECO:0007669"/>
    <property type="project" value="InterPro"/>
</dbReference>
<dbReference type="SUPFAM" id="SSF52540">
    <property type="entry name" value="P-loop containing nucleoside triphosphate hydrolases"/>
    <property type="match status" value="1"/>
</dbReference>
<keyword evidence="3" id="KW-1185">Reference proteome</keyword>
<dbReference type="OrthoDB" id="10259640at2759"/>
<reference evidence="2 3" key="1">
    <citation type="journal article" date="2021" name="Plant Biotechnol. J.">
        <title>Multi-omics assisted identification of the key and species-specific regulatory components of drought-tolerant mechanisms in Gossypium stocksii.</title>
        <authorList>
            <person name="Yu D."/>
            <person name="Ke L."/>
            <person name="Zhang D."/>
            <person name="Wu Y."/>
            <person name="Sun Y."/>
            <person name="Mei J."/>
            <person name="Sun J."/>
            <person name="Sun Y."/>
        </authorList>
    </citation>
    <scope>NUCLEOTIDE SEQUENCE [LARGE SCALE GENOMIC DNA]</scope>
    <source>
        <strain evidence="3">cv. E1</strain>
        <tissue evidence="2">Leaf</tissue>
    </source>
</reference>
<evidence type="ECO:0000313" key="2">
    <source>
        <dbReference type="EMBL" id="KAH1107661.1"/>
    </source>
</evidence>
<dbReference type="Proteomes" id="UP000828251">
    <property type="component" value="Unassembled WGS sequence"/>
</dbReference>
<organism evidence="2 3">
    <name type="scientific">Gossypium stocksii</name>
    <dbReference type="NCBI Taxonomy" id="47602"/>
    <lineage>
        <taxon>Eukaryota</taxon>
        <taxon>Viridiplantae</taxon>
        <taxon>Streptophyta</taxon>
        <taxon>Embryophyta</taxon>
        <taxon>Tracheophyta</taxon>
        <taxon>Spermatophyta</taxon>
        <taxon>Magnoliopsida</taxon>
        <taxon>eudicotyledons</taxon>
        <taxon>Gunneridae</taxon>
        <taxon>Pentapetalae</taxon>
        <taxon>rosids</taxon>
        <taxon>malvids</taxon>
        <taxon>Malvales</taxon>
        <taxon>Malvaceae</taxon>
        <taxon>Malvoideae</taxon>
        <taxon>Gossypium</taxon>
    </lineage>
</organism>
<dbReference type="GO" id="GO:0005524">
    <property type="term" value="F:ATP binding"/>
    <property type="evidence" value="ECO:0007669"/>
    <property type="project" value="InterPro"/>
</dbReference>
<gene>
    <name evidence="2" type="ORF">J1N35_011429</name>
</gene>